<reference evidence="2" key="1">
    <citation type="submission" date="2016-10" db="EMBL/GenBank/DDBJ databases">
        <title>Sequence of Gallionella enrichment culture.</title>
        <authorList>
            <person name="Poehlein A."/>
            <person name="Muehling M."/>
            <person name="Daniel R."/>
        </authorList>
    </citation>
    <scope>NUCLEOTIDE SEQUENCE</scope>
</reference>
<feature type="transmembrane region" description="Helical" evidence="1">
    <location>
        <begin position="185"/>
        <end position="205"/>
    </location>
</feature>
<dbReference type="AlphaFoldDB" id="A0A1J5SDY5"/>
<dbReference type="EMBL" id="MLJW01000101">
    <property type="protein sequence ID" value="OIQ99883.1"/>
    <property type="molecule type" value="Genomic_DNA"/>
</dbReference>
<feature type="transmembrane region" description="Helical" evidence="1">
    <location>
        <begin position="97"/>
        <end position="118"/>
    </location>
</feature>
<feature type="transmembrane region" description="Helical" evidence="1">
    <location>
        <begin position="142"/>
        <end position="164"/>
    </location>
</feature>
<dbReference type="NCBIfam" id="NF041043">
    <property type="entry name" value="BPSS1780_fam"/>
    <property type="match status" value="1"/>
</dbReference>
<evidence type="ECO:0000256" key="1">
    <source>
        <dbReference type="SAM" id="Phobius"/>
    </source>
</evidence>
<evidence type="ECO:0000313" key="2">
    <source>
        <dbReference type="EMBL" id="OIQ99883.1"/>
    </source>
</evidence>
<keyword evidence="1" id="KW-1133">Transmembrane helix</keyword>
<organism evidence="2">
    <name type="scientific">mine drainage metagenome</name>
    <dbReference type="NCBI Taxonomy" id="410659"/>
    <lineage>
        <taxon>unclassified sequences</taxon>
        <taxon>metagenomes</taxon>
        <taxon>ecological metagenomes</taxon>
    </lineage>
</organism>
<accession>A0A1J5SDY5</accession>
<protein>
    <recommendedName>
        <fullName evidence="3">Transmembrane protein</fullName>
    </recommendedName>
</protein>
<comment type="caution">
    <text evidence="2">The sequence shown here is derived from an EMBL/GenBank/DDBJ whole genome shotgun (WGS) entry which is preliminary data.</text>
</comment>
<feature type="transmembrane region" description="Helical" evidence="1">
    <location>
        <begin position="225"/>
        <end position="246"/>
    </location>
</feature>
<proteinExistence type="predicted"/>
<gene>
    <name evidence="2" type="ORF">GALL_180900</name>
</gene>
<keyword evidence="1" id="KW-0472">Membrane</keyword>
<feature type="transmembrane region" description="Helical" evidence="1">
    <location>
        <begin position="21"/>
        <end position="39"/>
    </location>
</feature>
<evidence type="ECO:0008006" key="3">
    <source>
        <dbReference type="Google" id="ProtNLM"/>
    </source>
</evidence>
<feature type="transmembrane region" description="Helical" evidence="1">
    <location>
        <begin position="45"/>
        <end position="66"/>
    </location>
</feature>
<dbReference type="InterPro" id="IPR047798">
    <property type="entry name" value="BPSS1780-like"/>
</dbReference>
<sequence>MQLRTVPAREGLSWVKQGFVWLLRQPWSVLLMMGSYIFAVGLFSLLPMVGGLVPLLAVQIATVGFMTASRHIERGRTVWPSVLLAGLRESRPRVHALLALGVLYAAAVVGVLAIAALVDGGAWLRMLMFGTEPSSAVVKSGLLRGAALLATVCYIPVSMAFWFAPPLVSWHGMGPMQALFTSFVIVLRNLGAFVLYLIQWFLLFATVPLLVSTLARAMSANVETAMFLSLPVALLMFLAFIMSFYASARSLLPERETGAVIPADTSPDAKR</sequence>
<name>A0A1J5SDY5_9ZZZZ</name>
<keyword evidence="1" id="KW-0812">Transmembrane</keyword>